<feature type="signal peptide" evidence="2">
    <location>
        <begin position="1"/>
        <end position="20"/>
    </location>
</feature>
<dbReference type="InterPro" id="IPR011001">
    <property type="entry name" value="Saposin-like"/>
</dbReference>
<dbReference type="PROSITE" id="PS50015">
    <property type="entry name" value="SAP_B"/>
    <property type="match status" value="1"/>
</dbReference>
<keyword evidence="1" id="KW-1015">Disulfide bond</keyword>
<accession>A0AA85K979</accession>
<dbReference type="Proteomes" id="UP000050795">
    <property type="component" value="Unassembled WGS sequence"/>
</dbReference>
<evidence type="ECO:0000313" key="4">
    <source>
        <dbReference type="Proteomes" id="UP000050795"/>
    </source>
</evidence>
<keyword evidence="2" id="KW-0732">Signal</keyword>
<name>A0AA85K979_TRIRE</name>
<evidence type="ECO:0000256" key="2">
    <source>
        <dbReference type="SAM" id="SignalP"/>
    </source>
</evidence>
<keyword evidence="4" id="KW-1185">Reference proteome</keyword>
<proteinExistence type="predicted"/>
<dbReference type="SUPFAM" id="SSF47862">
    <property type="entry name" value="Saposin"/>
    <property type="match status" value="1"/>
</dbReference>
<protein>
    <recommendedName>
        <fullName evidence="3">Saposin B-type domain-containing protein</fullName>
    </recommendedName>
</protein>
<evidence type="ECO:0000256" key="1">
    <source>
        <dbReference type="ARBA" id="ARBA00023157"/>
    </source>
</evidence>
<dbReference type="AlphaFoldDB" id="A0AA85K979"/>
<evidence type="ECO:0000259" key="3">
    <source>
        <dbReference type="PROSITE" id="PS50015"/>
    </source>
</evidence>
<reference evidence="5" key="2">
    <citation type="submission" date="2023-11" db="UniProtKB">
        <authorList>
            <consortium name="WormBaseParasite"/>
        </authorList>
    </citation>
    <scope>IDENTIFICATION</scope>
</reference>
<organism evidence="4 5">
    <name type="scientific">Trichobilharzia regenti</name>
    <name type="common">Nasal bird schistosome</name>
    <dbReference type="NCBI Taxonomy" id="157069"/>
    <lineage>
        <taxon>Eukaryota</taxon>
        <taxon>Metazoa</taxon>
        <taxon>Spiralia</taxon>
        <taxon>Lophotrochozoa</taxon>
        <taxon>Platyhelminthes</taxon>
        <taxon>Trematoda</taxon>
        <taxon>Digenea</taxon>
        <taxon>Strigeidida</taxon>
        <taxon>Schistosomatoidea</taxon>
        <taxon>Schistosomatidae</taxon>
        <taxon>Trichobilharzia</taxon>
    </lineage>
</organism>
<dbReference type="WBParaSite" id="TREG1_72340.1">
    <property type="protein sequence ID" value="TREG1_72340.1"/>
    <property type="gene ID" value="TREG1_72340"/>
</dbReference>
<sequence>MLARIFILLFLTGLLNTVSSEDSLEYENEVNKVGCNVFCQVCVTNVRSVRWALLHDYARGVMAKLLSFTCSFIPYHKPRAKCKAFFNGPFQEKLHDFAVNMSVYEPCRYIGVCLTQQYETMNEDDSSFDSAMLQIFNTLKEHLKFTFTQDYIQETIEEICSSDKQCFKTFEKYATTLMNVFH</sequence>
<reference evidence="4" key="1">
    <citation type="submission" date="2022-06" db="EMBL/GenBank/DDBJ databases">
        <authorList>
            <person name="Berger JAMES D."/>
            <person name="Berger JAMES D."/>
        </authorList>
    </citation>
    <scope>NUCLEOTIDE SEQUENCE [LARGE SCALE GENOMIC DNA]</scope>
</reference>
<dbReference type="InterPro" id="IPR008139">
    <property type="entry name" value="SaposinB_dom"/>
</dbReference>
<feature type="domain" description="Saposin B-type" evidence="3">
    <location>
        <begin position="35"/>
        <end position="117"/>
    </location>
</feature>
<feature type="chain" id="PRO_5041709999" description="Saposin B-type domain-containing protein" evidence="2">
    <location>
        <begin position="21"/>
        <end position="182"/>
    </location>
</feature>
<evidence type="ECO:0000313" key="5">
    <source>
        <dbReference type="WBParaSite" id="TREG1_72340.1"/>
    </source>
</evidence>